<dbReference type="Gene3D" id="3.40.50.1220">
    <property type="entry name" value="TPP-binding domain"/>
    <property type="match status" value="1"/>
</dbReference>
<feature type="binding site" evidence="15">
    <location>
        <position position="234"/>
    </location>
    <ligand>
        <name>Zn(2+)</name>
        <dbReference type="ChEBI" id="CHEBI:29105"/>
    </ligand>
</feature>
<dbReference type="AlphaFoldDB" id="A0A1L8DX77"/>
<comment type="catalytic activity">
    <reaction evidence="14">
        <text>N(6)-glutaryl-L-lysyl-[protein] + NAD(+) + H2O = 2''-O-glutaryl-ADP-D-ribose + nicotinamide + L-lysyl-[protein]</text>
        <dbReference type="Rhea" id="RHEA:47664"/>
        <dbReference type="Rhea" id="RHEA-COMP:9752"/>
        <dbReference type="Rhea" id="RHEA-COMP:11875"/>
        <dbReference type="ChEBI" id="CHEBI:15377"/>
        <dbReference type="ChEBI" id="CHEBI:17154"/>
        <dbReference type="ChEBI" id="CHEBI:29969"/>
        <dbReference type="ChEBI" id="CHEBI:57540"/>
        <dbReference type="ChEBI" id="CHEBI:87828"/>
        <dbReference type="ChEBI" id="CHEBI:87829"/>
    </reaction>
    <physiologicalReaction direction="left-to-right" evidence="14">
        <dbReference type="Rhea" id="RHEA:47665"/>
    </physiologicalReaction>
</comment>
<comment type="catalytic activity">
    <reaction evidence="11">
        <text>N(6)-decanoyl-L-lysyl-[protein] + NAD(+) + H2O = 2''-O-decanoyl-ADP-D-ribose + nicotinamide + L-lysyl-[protein]</text>
        <dbReference type="Rhea" id="RHEA:70631"/>
        <dbReference type="Rhea" id="RHEA-COMP:9752"/>
        <dbReference type="Rhea" id="RHEA-COMP:17932"/>
        <dbReference type="ChEBI" id="CHEBI:15377"/>
        <dbReference type="ChEBI" id="CHEBI:17154"/>
        <dbReference type="ChEBI" id="CHEBI:29969"/>
        <dbReference type="ChEBI" id="CHEBI:57540"/>
        <dbReference type="ChEBI" id="CHEBI:143222"/>
        <dbReference type="ChEBI" id="CHEBI:189688"/>
    </reaction>
    <physiologicalReaction direction="left-to-right" evidence="11">
        <dbReference type="Rhea" id="RHEA:70632"/>
    </physiologicalReaction>
</comment>
<feature type="binding site" evidence="15">
    <location>
        <position position="201"/>
    </location>
    <ligand>
        <name>Zn(2+)</name>
        <dbReference type="ChEBI" id="CHEBI:29105"/>
    </ligand>
</feature>
<feature type="region of interest" description="Disordered" evidence="16">
    <location>
        <begin position="468"/>
        <end position="511"/>
    </location>
</feature>
<feature type="compositionally biased region" description="Basic and acidic residues" evidence="16">
    <location>
        <begin position="704"/>
        <end position="718"/>
    </location>
</feature>
<dbReference type="EC" id="2.3.1.286" evidence="2"/>
<dbReference type="InterPro" id="IPR050134">
    <property type="entry name" value="NAD-dep_sirtuin_deacylases"/>
</dbReference>
<keyword evidence="6 15" id="KW-0862">Zinc</keyword>
<feature type="binding site" evidence="15">
    <location>
        <position position="231"/>
    </location>
    <ligand>
        <name>Zn(2+)</name>
        <dbReference type="ChEBI" id="CHEBI:29105"/>
    </ligand>
</feature>
<keyword evidence="7" id="KW-0520">NAD</keyword>
<dbReference type="Gene3D" id="2.20.28.200">
    <property type="match status" value="1"/>
</dbReference>
<comment type="cofactor">
    <cofactor evidence="1">
        <name>Zn(2+)</name>
        <dbReference type="ChEBI" id="CHEBI:29105"/>
    </cofactor>
</comment>
<evidence type="ECO:0000256" key="14">
    <source>
        <dbReference type="ARBA" id="ARBA00052763"/>
    </source>
</evidence>
<dbReference type="FunFam" id="3.40.50.1220:FF:000038">
    <property type="entry name" value="NAD-dependent protein deacetylase sirtuin-6 isoform X2"/>
    <property type="match status" value="1"/>
</dbReference>
<evidence type="ECO:0000256" key="16">
    <source>
        <dbReference type="SAM" id="MobiDB-lite"/>
    </source>
</evidence>
<dbReference type="InterPro" id="IPR026590">
    <property type="entry name" value="Ssirtuin_cat_dom"/>
</dbReference>
<dbReference type="PROSITE" id="PS50305">
    <property type="entry name" value="SIRTUIN"/>
    <property type="match status" value="1"/>
</dbReference>
<dbReference type="GO" id="GO:0035861">
    <property type="term" value="C:site of double-strand break"/>
    <property type="evidence" value="ECO:0007669"/>
    <property type="project" value="UniProtKB-ARBA"/>
</dbReference>
<feature type="compositionally biased region" description="Basic residues" evidence="16">
    <location>
        <begin position="727"/>
        <end position="737"/>
    </location>
</feature>
<dbReference type="GO" id="GO:0070403">
    <property type="term" value="F:NAD+ binding"/>
    <property type="evidence" value="ECO:0007669"/>
    <property type="project" value="InterPro"/>
</dbReference>
<keyword evidence="5 15" id="KW-0479">Metal-binding</keyword>
<sequence>MGKFEGKPYVQDNYPTRRKAAQPQECEKKKKRDSLRKVSKILQKCETLRTAEETRLLESCTDAVKEISQRREKVQLYKERVQEKEDPPDVIETKAKKLAEAITRARHLICYTGAGISTSARIPDYRGSNGIWTLLAQGKDIGKHDLSLAEPTFTHMALYELHRRKMLRFVVSQNCDGLHLRSGLPRNSLSEVHGNMYIEACKNCKPNAEYWRLFDTTELTARYNHKTMRRCHICGKPLVDTIVHFGERGSLRWPLNWAGACAQSDKADVILCLGSSLKVLKKYSWLWAMDRPAKKRPKLFIVNLQWTPKDSVAALKINGKCDDVMRLVMKHLNILVPDYKRLKDPIFAHASLLSPLELHTVSQPMLKSQNELEDVVDEKKPFEDSYEDSQEALDLSSERAEEVVVKVEPSDVKVEVNEEHTVKIEIKDEIVAPPDNDDKTCSCKKSSLDENSGEPICAETEKALEENSCESPLDLSFKTPEKSSADEAASPLISHVPTHEPSGGNTSCDRSSTELLGEKLLTVAKMQFSNALRNLRNFRLKTEKRFLFPVTDTDGTGKRDECGQNSSPDNEKSPEEYYKDLLNYYKAIEGSLPYWYDTNYAYSGLHSIINPPPSDMDLWGSIFIPIFQIKGATNAECEFCFDNYGELVCQFYAPQKPDFQVTTERNGKMIVCECCDYTEDDETDDEVKMSSIEEDTSVSDEASEEKRQKMENDVREPKIQAGWYGKGYRKNRKRKKS</sequence>
<dbReference type="EMBL" id="GFDF01003033">
    <property type="protein sequence ID" value="JAV11051.1"/>
    <property type="molecule type" value="Transcribed_RNA"/>
</dbReference>
<organism evidence="18">
    <name type="scientific">Nyssomyia neivai</name>
    <dbReference type="NCBI Taxonomy" id="330878"/>
    <lineage>
        <taxon>Eukaryota</taxon>
        <taxon>Metazoa</taxon>
        <taxon>Ecdysozoa</taxon>
        <taxon>Arthropoda</taxon>
        <taxon>Hexapoda</taxon>
        <taxon>Insecta</taxon>
        <taxon>Pterygota</taxon>
        <taxon>Neoptera</taxon>
        <taxon>Endopterygota</taxon>
        <taxon>Diptera</taxon>
        <taxon>Nematocera</taxon>
        <taxon>Psychodoidea</taxon>
        <taxon>Psychodidae</taxon>
        <taxon>Nyssomyia</taxon>
    </lineage>
</organism>
<dbReference type="GO" id="GO:0010468">
    <property type="term" value="P:regulation of gene expression"/>
    <property type="evidence" value="ECO:0007669"/>
    <property type="project" value="UniProtKB-ARBA"/>
</dbReference>
<dbReference type="SUPFAM" id="SSF52467">
    <property type="entry name" value="DHS-like NAD/FAD-binding domain"/>
    <property type="match status" value="1"/>
</dbReference>
<evidence type="ECO:0000256" key="7">
    <source>
        <dbReference type="ARBA" id="ARBA00023027"/>
    </source>
</evidence>
<feature type="compositionally biased region" description="Basic and acidic residues" evidence="16">
    <location>
        <begin position="429"/>
        <end position="441"/>
    </location>
</feature>
<evidence type="ECO:0000256" key="6">
    <source>
        <dbReference type="ARBA" id="ARBA00022833"/>
    </source>
</evidence>
<evidence type="ECO:0000256" key="9">
    <source>
        <dbReference type="ARBA" id="ARBA00041832"/>
    </source>
</evidence>
<dbReference type="GO" id="GO:0140861">
    <property type="term" value="P:DNA repair-dependent chromatin remodeling"/>
    <property type="evidence" value="ECO:0007669"/>
    <property type="project" value="UniProtKB-ARBA"/>
</dbReference>
<comment type="similarity">
    <text evidence="8">Belongs to the sirtuin family. Class IV subfamily.</text>
</comment>
<reference evidence="18" key="1">
    <citation type="submission" date="2016-12" db="EMBL/GenBank/DDBJ databases">
        <title>An insight into the sialome and mialome of the sand fly, Nyssomyia neivai.</title>
        <authorList>
            <person name="Sebastian V."/>
            <person name="Goulart T.M."/>
            <person name="Oliveira W."/>
            <person name="Calvo E."/>
            <person name="Oliveira L.F."/>
            <person name="Pinto M.C."/>
            <person name="Rosselino A.M."/>
            <person name="Ribeiro J.M."/>
        </authorList>
    </citation>
    <scope>NUCLEOTIDE SEQUENCE</scope>
</reference>
<dbReference type="InterPro" id="IPR003000">
    <property type="entry name" value="Sirtuin"/>
</dbReference>
<dbReference type="GO" id="GO:0046872">
    <property type="term" value="F:metal ion binding"/>
    <property type="evidence" value="ECO:0007669"/>
    <property type="project" value="UniProtKB-KW"/>
</dbReference>
<evidence type="ECO:0000256" key="2">
    <source>
        <dbReference type="ARBA" id="ARBA00012928"/>
    </source>
</evidence>
<evidence type="ECO:0000259" key="17">
    <source>
        <dbReference type="PROSITE" id="PS50305"/>
    </source>
</evidence>
<accession>A0A1L8DX77</accession>
<keyword evidence="3" id="KW-0597">Phosphoprotein</keyword>
<feature type="compositionally biased region" description="Acidic residues" evidence="16">
    <location>
        <begin position="692"/>
        <end position="703"/>
    </location>
</feature>
<dbReference type="PANTHER" id="PTHR11085">
    <property type="entry name" value="NAD-DEPENDENT PROTEIN DEACYLASE SIRTUIN-5, MITOCHONDRIAL-RELATED"/>
    <property type="match status" value="1"/>
</dbReference>
<dbReference type="GO" id="GO:0097372">
    <property type="term" value="F:histone H3K18 deacetylase activity, NAD-dependent"/>
    <property type="evidence" value="ECO:0007669"/>
    <property type="project" value="TreeGrafter"/>
</dbReference>
<comment type="catalytic activity">
    <reaction evidence="12">
        <text>N(6)-succinyl-L-lysyl-[protein] + NAD(+) + H2O = 2''-O-succinyl-ADP-D-ribose + nicotinamide + L-lysyl-[protein]</text>
        <dbReference type="Rhea" id="RHEA:47668"/>
        <dbReference type="Rhea" id="RHEA-COMP:9752"/>
        <dbReference type="Rhea" id="RHEA-COMP:11877"/>
        <dbReference type="ChEBI" id="CHEBI:15377"/>
        <dbReference type="ChEBI" id="CHEBI:17154"/>
        <dbReference type="ChEBI" id="CHEBI:29969"/>
        <dbReference type="ChEBI" id="CHEBI:57540"/>
        <dbReference type="ChEBI" id="CHEBI:87830"/>
        <dbReference type="ChEBI" id="CHEBI:87832"/>
    </reaction>
    <physiologicalReaction direction="left-to-right" evidence="12">
        <dbReference type="Rhea" id="RHEA:47669"/>
    </physiologicalReaction>
</comment>
<feature type="domain" description="Deacetylase sirtuin-type" evidence="17">
    <location>
        <begin position="88"/>
        <end position="335"/>
    </location>
</feature>
<feature type="active site" description="Proton acceptor" evidence="15">
    <location>
        <position position="193"/>
    </location>
</feature>
<feature type="region of interest" description="Disordered" evidence="16">
    <location>
        <begin position="1"/>
        <end position="31"/>
    </location>
</feature>
<evidence type="ECO:0000256" key="8">
    <source>
        <dbReference type="ARBA" id="ARBA00038170"/>
    </source>
</evidence>
<keyword evidence="4" id="KW-0808">Transferase</keyword>
<dbReference type="GO" id="GO:0000785">
    <property type="term" value="C:chromatin"/>
    <property type="evidence" value="ECO:0007669"/>
    <property type="project" value="TreeGrafter"/>
</dbReference>
<proteinExistence type="inferred from homology"/>
<evidence type="ECO:0000256" key="4">
    <source>
        <dbReference type="ARBA" id="ARBA00022679"/>
    </source>
</evidence>
<evidence type="ECO:0000256" key="13">
    <source>
        <dbReference type="ARBA" id="ARBA00051399"/>
    </source>
</evidence>
<comment type="catalytic activity">
    <reaction evidence="13">
        <text>N(6)-propanoyl-L-lysyl-[protein] + NAD(+) + H2O = 3''-O-propanoyl-ADP-D-ribose + nicotinamide + L-lysyl-[protein]</text>
        <dbReference type="Rhea" id="RHEA:23500"/>
        <dbReference type="Rhea" id="RHEA-COMP:9752"/>
        <dbReference type="Rhea" id="RHEA-COMP:13758"/>
        <dbReference type="ChEBI" id="CHEBI:15377"/>
        <dbReference type="ChEBI" id="CHEBI:17154"/>
        <dbReference type="ChEBI" id="CHEBI:29969"/>
        <dbReference type="ChEBI" id="CHEBI:57540"/>
        <dbReference type="ChEBI" id="CHEBI:138019"/>
        <dbReference type="ChEBI" id="CHEBI:145015"/>
    </reaction>
    <physiologicalReaction direction="left-to-right" evidence="13">
        <dbReference type="Rhea" id="RHEA:23501"/>
    </physiologicalReaction>
</comment>
<evidence type="ECO:0000256" key="15">
    <source>
        <dbReference type="PROSITE-ProRule" id="PRU00236"/>
    </source>
</evidence>
<evidence type="ECO:0000256" key="5">
    <source>
        <dbReference type="ARBA" id="ARBA00022723"/>
    </source>
</evidence>
<feature type="region of interest" description="Disordered" evidence="16">
    <location>
        <begin position="683"/>
        <end position="737"/>
    </location>
</feature>
<evidence type="ECO:0000256" key="11">
    <source>
        <dbReference type="ARBA" id="ARBA00050237"/>
    </source>
</evidence>
<name>A0A1L8DX77_9DIPT</name>
<dbReference type="Pfam" id="PF02146">
    <property type="entry name" value="SIR2"/>
    <property type="match status" value="1"/>
</dbReference>
<dbReference type="FunFam" id="2.20.28.200:FF:000002">
    <property type="entry name" value="NAD-dependent deacetylase sirtuin-7"/>
    <property type="match status" value="1"/>
</dbReference>
<feature type="region of interest" description="Disordered" evidence="16">
    <location>
        <begin position="429"/>
        <end position="454"/>
    </location>
</feature>
<evidence type="ECO:0000256" key="12">
    <source>
        <dbReference type="ARBA" id="ARBA00051105"/>
    </source>
</evidence>
<evidence type="ECO:0000256" key="1">
    <source>
        <dbReference type="ARBA" id="ARBA00001947"/>
    </source>
</evidence>
<evidence type="ECO:0000256" key="10">
    <source>
        <dbReference type="ARBA" id="ARBA00043038"/>
    </source>
</evidence>
<dbReference type="PANTHER" id="PTHR11085:SF1">
    <property type="entry name" value="NAD-DEPENDENT PROTEIN DEACETYLASE SIRTUIN-7"/>
    <property type="match status" value="1"/>
</dbReference>
<feature type="binding site" evidence="15">
    <location>
        <position position="204"/>
    </location>
    <ligand>
        <name>Zn(2+)</name>
        <dbReference type="ChEBI" id="CHEBI:29105"/>
    </ligand>
</feature>
<dbReference type="GO" id="GO:0005634">
    <property type="term" value="C:nucleus"/>
    <property type="evidence" value="ECO:0007669"/>
    <property type="project" value="TreeGrafter"/>
</dbReference>
<dbReference type="InterPro" id="IPR029035">
    <property type="entry name" value="DHS-like_NAD/FAD-binding_dom"/>
</dbReference>
<evidence type="ECO:0000313" key="18">
    <source>
        <dbReference type="EMBL" id="JAV11051.1"/>
    </source>
</evidence>
<dbReference type="CDD" id="cd01410">
    <property type="entry name" value="SIRT7"/>
    <property type="match status" value="1"/>
</dbReference>
<protein>
    <recommendedName>
        <fullName evidence="2">protein acetyllysine N-acetyltransferase</fullName>
        <ecNumber evidence="2">2.3.1.286</ecNumber>
    </recommendedName>
    <alternativeName>
        <fullName evidence="10">Regulatory protein SIR2 homolog 7</fullName>
    </alternativeName>
    <alternativeName>
        <fullName evidence="9">SIR2-like protein 7</fullName>
    </alternativeName>
</protein>
<evidence type="ECO:0000256" key="3">
    <source>
        <dbReference type="ARBA" id="ARBA00022553"/>
    </source>
</evidence>